<evidence type="ECO:0000256" key="2">
    <source>
        <dbReference type="SAM" id="SignalP"/>
    </source>
</evidence>
<accession>A0A074KH89</accession>
<name>A0A074KH89_9RHOB</name>
<dbReference type="InterPro" id="IPR018114">
    <property type="entry name" value="TRYPSIN_HIS"/>
</dbReference>
<organism evidence="4 5">
    <name type="scientific">Thioclava indica</name>
    <dbReference type="NCBI Taxonomy" id="1353528"/>
    <lineage>
        <taxon>Bacteria</taxon>
        <taxon>Pseudomonadati</taxon>
        <taxon>Pseudomonadota</taxon>
        <taxon>Alphaproteobacteria</taxon>
        <taxon>Rhodobacterales</taxon>
        <taxon>Paracoccaceae</taxon>
        <taxon>Thioclava</taxon>
    </lineage>
</organism>
<evidence type="ECO:0000259" key="3">
    <source>
        <dbReference type="PROSITE" id="PS50240"/>
    </source>
</evidence>
<dbReference type="STRING" id="1353528.DT23_11195"/>
<dbReference type="PRINTS" id="PR00722">
    <property type="entry name" value="CHYMOTRYPSIN"/>
</dbReference>
<dbReference type="RefSeq" id="WP_038128558.1">
    <property type="nucleotide sequence ID" value="NZ_AUNB01000012.1"/>
</dbReference>
<dbReference type="eggNOG" id="COG3591">
    <property type="taxonomic scope" value="Bacteria"/>
</dbReference>
<proteinExistence type="predicted"/>
<reference evidence="4 5" key="1">
    <citation type="journal article" date="2015" name="Antonie Van Leeuwenhoek">
        <title>Thioclava indica sp. nov., isolated from surface seawater of the Indian Ocean.</title>
        <authorList>
            <person name="Liu Y."/>
            <person name="Lai Q."/>
            <person name="Du J."/>
            <person name="Xu H."/>
            <person name="Jiang L."/>
            <person name="Shao Z."/>
        </authorList>
    </citation>
    <scope>NUCLEOTIDE SEQUENCE [LARGE SCALE GENOMIC DNA]</scope>
    <source>
        <strain evidence="4 5">DT23-4</strain>
    </source>
</reference>
<dbReference type="PANTHER" id="PTHR15462">
    <property type="entry name" value="SERINE PROTEASE"/>
    <property type="match status" value="1"/>
</dbReference>
<sequence>MRLIAFLIALIGLALPALADQPLQALETGDASRGWEAVGKLDLGHGGFCTGTLIAPDLVLTAAHCLFDKRTGAMIDADSMEFLAGWRSGRALAYRKVKRAIAHPSYRYDGPHRLSRSSFDLALVELTQPVRLPQLRLFELDQSPPTRNENVGVLSYAKGRSEAPSLQRACRVIERENNTLVLSCSVDFGSSGAPVFTLDNGVPRIVSVISAKAEIGREKVSVGALVRGVADLRADLSSRETPDGTNEIRVKGAKFLRP</sequence>
<evidence type="ECO:0000313" key="5">
    <source>
        <dbReference type="Proteomes" id="UP000027471"/>
    </source>
</evidence>
<dbReference type="Gene3D" id="2.40.10.10">
    <property type="entry name" value="Trypsin-like serine proteases"/>
    <property type="match status" value="2"/>
</dbReference>
<dbReference type="InterPro" id="IPR001254">
    <property type="entry name" value="Trypsin_dom"/>
</dbReference>
<dbReference type="InterPro" id="IPR050966">
    <property type="entry name" value="Glutamyl_endopeptidase"/>
</dbReference>
<dbReference type="GO" id="GO:0006508">
    <property type="term" value="P:proteolysis"/>
    <property type="evidence" value="ECO:0007669"/>
    <property type="project" value="InterPro"/>
</dbReference>
<evidence type="ECO:0000256" key="1">
    <source>
        <dbReference type="ARBA" id="ARBA00022729"/>
    </source>
</evidence>
<dbReference type="PROSITE" id="PS50240">
    <property type="entry name" value="TRYPSIN_DOM"/>
    <property type="match status" value="1"/>
</dbReference>
<dbReference type="InterPro" id="IPR009003">
    <property type="entry name" value="Peptidase_S1_PA"/>
</dbReference>
<dbReference type="SUPFAM" id="SSF50494">
    <property type="entry name" value="Trypsin-like serine proteases"/>
    <property type="match status" value="1"/>
</dbReference>
<dbReference type="InterPro" id="IPR043504">
    <property type="entry name" value="Peptidase_S1_PA_chymotrypsin"/>
</dbReference>
<dbReference type="InterPro" id="IPR001314">
    <property type="entry name" value="Peptidase_S1A"/>
</dbReference>
<keyword evidence="5" id="KW-1185">Reference proteome</keyword>
<dbReference type="Proteomes" id="UP000027471">
    <property type="component" value="Unassembled WGS sequence"/>
</dbReference>
<dbReference type="OrthoDB" id="267336at2"/>
<comment type="caution">
    <text evidence="4">The sequence shown here is derived from an EMBL/GenBank/DDBJ whole genome shotgun (WGS) entry which is preliminary data.</text>
</comment>
<dbReference type="AlphaFoldDB" id="A0A074KH89"/>
<evidence type="ECO:0000313" key="4">
    <source>
        <dbReference type="EMBL" id="KEO60947.1"/>
    </source>
</evidence>
<dbReference type="GO" id="GO:0004252">
    <property type="term" value="F:serine-type endopeptidase activity"/>
    <property type="evidence" value="ECO:0007669"/>
    <property type="project" value="InterPro"/>
</dbReference>
<dbReference type="PANTHER" id="PTHR15462:SF8">
    <property type="entry name" value="SERINE PROTEASE"/>
    <property type="match status" value="1"/>
</dbReference>
<dbReference type="Pfam" id="PF00089">
    <property type="entry name" value="Trypsin"/>
    <property type="match status" value="1"/>
</dbReference>
<feature type="domain" description="Peptidase S1" evidence="3">
    <location>
        <begin position="10"/>
        <end position="258"/>
    </location>
</feature>
<protein>
    <recommendedName>
        <fullName evidence="3">Peptidase S1 domain-containing protein</fullName>
    </recommendedName>
</protein>
<feature type="signal peptide" evidence="2">
    <location>
        <begin position="1"/>
        <end position="19"/>
    </location>
</feature>
<dbReference type="EMBL" id="AUNB01000012">
    <property type="protein sequence ID" value="KEO60947.1"/>
    <property type="molecule type" value="Genomic_DNA"/>
</dbReference>
<gene>
    <name evidence="4" type="ORF">DT23_11195</name>
</gene>
<keyword evidence="1 2" id="KW-0732">Signal</keyword>
<feature type="chain" id="PRO_5001695446" description="Peptidase S1 domain-containing protein" evidence="2">
    <location>
        <begin position="20"/>
        <end position="258"/>
    </location>
</feature>
<dbReference type="PROSITE" id="PS00134">
    <property type="entry name" value="TRYPSIN_HIS"/>
    <property type="match status" value="1"/>
</dbReference>